<evidence type="ECO:0000259" key="12">
    <source>
        <dbReference type="PROSITE" id="PS51434"/>
    </source>
</evidence>
<dbReference type="GO" id="GO:0000973">
    <property type="term" value="P:post-transcriptional tethering of RNA polymerase II gene DNA at nuclear periphery"/>
    <property type="evidence" value="ECO:0007669"/>
    <property type="project" value="TreeGrafter"/>
</dbReference>
<dbReference type="InterPro" id="IPR037665">
    <property type="entry name" value="Nucleoporin_S59-like"/>
</dbReference>
<dbReference type="Pfam" id="PF12110">
    <property type="entry name" value="Nup96"/>
    <property type="match status" value="1"/>
</dbReference>
<dbReference type="GO" id="GO:0006606">
    <property type="term" value="P:protein import into nucleus"/>
    <property type="evidence" value="ECO:0007669"/>
    <property type="project" value="TreeGrafter"/>
</dbReference>
<dbReference type="FunFam" id="1.10.10.2360:FF:000001">
    <property type="entry name" value="Nuclear pore complex protein Nup98-Nup96"/>
    <property type="match status" value="1"/>
</dbReference>
<feature type="region of interest" description="Disordered" evidence="11">
    <location>
        <begin position="424"/>
        <end position="513"/>
    </location>
</feature>
<dbReference type="Gene3D" id="3.30.1610.10">
    <property type="entry name" value="Peptidase S59, nucleoporin"/>
    <property type="match status" value="1"/>
</dbReference>
<evidence type="ECO:0000256" key="4">
    <source>
        <dbReference type="ARBA" id="ARBA00022737"/>
    </source>
</evidence>
<dbReference type="GO" id="GO:0017056">
    <property type="term" value="F:structural constituent of nuclear pore"/>
    <property type="evidence" value="ECO:0007669"/>
    <property type="project" value="InterPro"/>
</dbReference>
<feature type="compositionally biased region" description="Acidic residues" evidence="11">
    <location>
        <begin position="1023"/>
        <end position="1042"/>
    </location>
</feature>
<dbReference type="Pfam" id="PF13634">
    <property type="entry name" value="Nucleoporin_FG"/>
    <property type="match status" value="3"/>
</dbReference>
<keyword evidence="6" id="KW-0509">mRNA transport</keyword>
<proteinExistence type="inferred from homology"/>
<feature type="compositionally biased region" description="Polar residues" evidence="11">
    <location>
        <begin position="252"/>
        <end position="326"/>
    </location>
</feature>
<dbReference type="GO" id="GO:0051028">
    <property type="term" value="P:mRNA transport"/>
    <property type="evidence" value="ECO:0007669"/>
    <property type="project" value="UniProtKB-KW"/>
</dbReference>
<dbReference type="InterPro" id="IPR036903">
    <property type="entry name" value="Nup98_auto-Pept-S59_dom_sf"/>
</dbReference>
<dbReference type="Proteomes" id="UP001153365">
    <property type="component" value="Unassembled WGS sequence"/>
</dbReference>
<organism evidence="13 14">
    <name type="scientific">Phakopsora pachyrhizi</name>
    <name type="common">Asian soybean rust disease fungus</name>
    <dbReference type="NCBI Taxonomy" id="170000"/>
    <lineage>
        <taxon>Eukaryota</taxon>
        <taxon>Fungi</taxon>
        <taxon>Dikarya</taxon>
        <taxon>Basidiomycota</taxon>
        <taxon>Pucciniomycotina</taxon>
        <taxon>Pucciniomycetes</taxon>
        <taxon>Pucciniales</taxon>
        <taxon>Phakopsoraceae</taxon>
        <taxon>Phakopsora</taxon>
    </lineage>
</organism>
<dbReference type="GO" id="GO:0003723">
    <property type="term" value="F:RNA binding"/>
    <property type="evidence" value="ECO:0007669"/>
    <property type="project" value="TreeGrafter"/>
</dbReference>
<sequence>MFGASNNTFGSFGVNNQQGQQPQPQQTGGLFGAQSSSGFNAFNQQQPASNSFSQSQTPAFGSNAFGTTSNTPAFGSAPASNNAFGQPQSTATSLFGAPATAAQPATNTGFGGFGGNAAPATSTFGTFGGANNTATSGTGLFGQKPATNNAFGTGTSGFGGAAFGQNATTTTPFGAATNSGTLNGTSNPPYAPITLAENESTPNQKSTFNSIVAMDAYKNYSFEELRFQDYQQGRKSALPANTLGGAFGVQQQPQQPGAFGTFNNTSAQPSPFGQLQQPQSSMFGNNTAPNNAFGAQTPASNNIFGQAATNNQSPFGQTQNTASSSPFGAAQPSNNFGGGSLFNSGNNAPNNTAFGAQPAKPSIFGAGTTGGAFGAPAASNPAGSIFGSANAQPQGGLFGAANNQGNTAGGGLFGSSSSNTASGGLFGANNNQNNAQKPGGLFGSSTGAATTLFGQPAQSSNTLNTGFGFGQNSQQPQQTGGLFGNNNQQQSNASGGLFGANNNQQPQAGTAGGLFGNNIANNANAGSTFNTSSGGLFGNNNNIASGGLFGNKPANPSGSLFGSTAPVNQNNTNNFGNTASGGLFGSSQNNSNPLLAGGNNNSLFGSSITSQPFASQPNNSGGLFQSLQNSQPVLQAKIDQDAYGTNPLFANHGITAGSKSTSVIKKQLPVIDFKPQPRPNTKITKLRGFSRATSPTKSIGYGSPNVSNSSSVVSRSSAYGNPSEEPLLSPKAFIVRPSPKRLTIEPSGISNLLRNRSTTLNGSASPSRETPPPLHLNQRANGGKLVFNPDAEISAQEIFSKNPHTISRDMQAAVDSRTSSNAPTTPKPLTGSSSSYSIKAVQKDQPVDQEGSNSRSIMEDEVFISTKEKARAGEYWTCPSIEELKMMSREDLKAVPNFTAGRVGYGQIQFQEDVDLTGIADLNEGLCGEVIVFKQLLCSVYPEDPVDKPPNGQGLNVPAVITLENCWKIDKATRLPIRDPDHVRVKQFVKRLMKSEDTQFIEYDAKLGKWTFSVEHFTTYGIDDSEEDSDDEEGITDEDEELSLSSIASDDTEYNATTEAHHYKSRGHSKRRTSQQRESSAQDEEDAPPQAMLFNEDDGLINEDDDQIFDTSGQGDGTVDEELTASVTDSDDGDSSSGEPSKKRSRRSTDPADADDTAKRSSQNSQAWRNQIGLESRKVAVMQASLFAPQDTRRLNNKSLTPTVSHASFSKDLPTEKYISKERLEVPEQSKKKIVRKATPITALNVPATKQRIQHKVRFPSQVSLIESHASEKESSLVDANLSFGRSFRTSWVGQSNLMVHLKSGEIGNMVRPGDRLASENTLAFNYLTHNRLRLMCFYREDPSFSQLAICKIPFNSFQLAKEVQLAERLLNVQLRHTKINVQHGLPAIVTDSKLRFRHFYESYDKASFTNDGNIWSLCSVLFDEMRLDVPRGASTETVERITKIRREDGFSSWLQKVVAPDVEQDVRSSSRQNTSTQDSFGNIFKLLTGNQVERACHAAIQAGNYRLATLISQCGRSDLGFKTDVLQQTLAWREQRVDAYIDRDLRKIYELIAGNVSVSKGFGRKGLQADYSEDIIITENLDWKRSLGLQFWFAANSSNFWNSIKAYEESFRNGESAPPLPWYAGRSAAGAATEKEAIMKWKSDPQSPTYDAIFHIIQMFVYPAYSLETALEPKGFGPSPFDYRMPWHLYILFSRVLRGRDFEDREIIIADMDEDDTMVESGSSTAETLTCQYADQLTKLGLFKWAVFVLLHLESVECRERAVKSYLSRNINSIDDKTGEFLTQVLMLPQSWIHAARAELAHYEGNLYEEYKWLMRAEKYGEAHRIAFCELAPEPIIRGDLKLLAKLFDALPIDRVPEWSSGGKIYLDYIKVVELLPRLVKGGDLTVSDDEASVIIDTVLPGLLRDVPCMFRKGTDKSFLSMKQKQCVNEMMSNLTSTSMSISLLVNQNNHQRLIDHIGLGELPESDKLVWTQRCAEFGFMKALKRAGAVGITNI</sequence>
<feature type="region of interest" description="Disordered" evidence="11">
    <location>
        <begin position="560"/>
        <end position="598"/>
    </location>
</feature>
<feature type="compositionally biased region" description="Polar residues" evidence="11">
    <location>
        <begin position="424"/>
        <end position="436"/>
    </location>
</feature>
<dbReference type="PANTHER" id="PTHR23198:SF6">
    <property type="entry name" value="NUCLEAR PORE COMPLEX PROTEIN NUP98-NUP96"/>
    <property type="match status" value="1"/>
</dbReference>
<dbReference type="GO" id="GO:0044614">
    <property type="term" value="C:nuclear pore cytoplasmic filaments"/>
    <property type="evidence" value="ECO:0007669"/>
    <property type="project" value="TreeGrafter"/>
</dbReference>
<evidence type="ECO:0000256" key="6">
    <source>
        <dbReference type="ARBA" id="ARBA00022816"/>
    </source>
</evidence>
<feature type="region of interest" description="Disordered" evidence="11">
    <location>
        <begin position="1021"/>
        <end position="1089"/>
    </location>
</feature>
<dbReference type="InterPro" id="IPR021967">
    <property type="entry name" value="Nup98_C"/>
</dbReference>
<comment type="caution">
    <text evidence="13">The sequence shown here is derived from an EMBL/GenBank/DDBJ whole genome shotgun (WGS) entry which is preliminary data.</text>
</comment>
<dbReference type="GO" id="GO:0034398">
    <property type="term" value="P:telomere tethering at nuclear periphery"/>
    <property type="evidence" value="ECO:0007669"/>
    <property type="project" value="TreeGrafter"/>
</dbReference>
<evidence type="ECO:0000256" key="1">
    <source>
        <dbReference type="ARBA" id="ARBA00004567"/>
    </source>
</evidence>
<feature type="compositionally biased region" description="Polar residues" evidence="11">
    <location>
        <begin position="1043"/>
        <end position="1058"/>
    </location>
</feature>
<keyword evidence="3" id="KW-0813">Transport</keyword>
<evidence type="ECO:0000256" key="8">
    <source>
        <dbReference type="ARBA" id="ARBA00023010"/>
    </source>
</evidence>
<feature type="compositionally biased region" description="Low complexity" evidence="11">
    <location>
        <begin position="484"/>
        <end position="495"/>
    </location>
</feature>
<feature type="compositionally biased region" description="Basic residues" evidence="11">
    <location>
        <begin position="1063"/>
        <end position="1074"/>
    </location>
</feature>
<evidence type="ECO:0000313" key="14">
    <source>
        <dbReference type="Proteomes" id="UP001153365"/>
    </source>
</evidence>
<feature type="compositionally biased region" description="Low complexity" evidence="11">
    <location>
        <begin position="568"/>
        <end position="577"/>
    </location>
</feature>
<feature type="compositionally biased region" description="Polar residues" evidence="11">
    <location>
        <begin position="585"/>
        <end position="598"/>
    </location>
</feature>
<dbReference type="GO" id="GO:0008139">
    <property type="term" value="F:nuclear localization sequence binding"/>
    <property type="evidence" value="ECO:0007669"/>
    <property type="project" value="TreeGrafter"/>
</dbReference>
<feature type="compositionally biased region" description="Polar residues" evidence="11">
    <location>
        <begin position="33"/>
        <end position="91"/>
    </location>
</feature>
<name>A0AAV0B4A9_PHAPC</name>
<dbReference type="Gene3D" id="1.25.40.690">
    <property type="match status" value="1"/>
</dbReference>
<evidence type="ECO:0000313" key="13">
    <source>
        <dbReference type="EMBL" id="CAH7681364.1"/>
    </source>
</evidence>
<evidence type="ECO:0000256" key="11">
    <source>
        <dbReference type="SAM" id="MobiDB-lite"/>
    </source>
</evidence>
<feature type="compositionally biased region" description="Polar residues" evidence="11">
    <location>
        <begin position="1160"/>
        <end position="1169"/>
    </location>
</feature>
<feature type="region of interest" description="Disordered" evidence="11">
    <location>
        <begin position="1124"/>
        <end position="1171"/>
    </location>
</feature>
<feature type="region of interest" description="Disordered" evidence="11">
    <location>
        <begin position="691"/>
        <end position="732"/>
    </location>
</feature>
<feature type="domain" description="Peptidase S59" evidence="12">
    <location>
        <begin position="872"/>
        <end position="1017"/>
    </location>
</feature>
<dbReference type="Pfam" id="PF04096">
    <property type="entry name" value="Nucleoporin2"/>
    <property type="match status" value="1"/>
</dbReference>
<dbReference type="GO" id="GO:0006405">
    <property type="term" value="P:RNA export from nucleus"/>
    <property type="evidence" value="ECO:0007669"/>
    <property type="project" value="TreeGrafter"/>
</dbReference>
<keyword evidence="9" id="KW-0906">Nuclear pore complex</keyword>
<evidence type="ECO:0000256" key="2">
    <source>
        <dbReference type="ARBA" id="ARBA00008926"/>
    </source>
</evidence>
<feature type="region of interest" description="Disordered" evidence="11">
    <location>
        <begin position="252"/>
        <end position="355"/>
    </location>
</feature>
<evidence type="ECO:0000256" key="3">
    <source>
        <dbReference type="ARBA" id="ARBA00022448"/>
    </source>
</evidence>
<dbReference type="PANTHER" id="PTHR23198">
    <property type="entry name" value="NUCLEOPORIN"/>
    <property type="match status" value="1"/>
</dbReference>
<keyword evidence="4" id="KW-0677">Repeat</keyword>
<protein>
    <submittedName>
        <fullName evidence="13">Nucleoporin</fullName>
    </submittedName>
</protein>
<dbReference type="InterPro" id="IPR025574">
    <property type="entry name" value="Nucleoporin_FG_rpt"/>
</dbReference>
<dbReference type="EMBL" id="CALTRL010003535">
    <property type="protein sequence ID" value="CAH7681364.1"/>
    <property type="molecule type" value="Genomic_DNA"/>
</dbReference>
<feature type="compositionally biased region" description="Low complexity" evidence="11">
    <location>
        <begin position="703"/>
        <end position="717"/>
    </location>
</feature>
<comment type="subcellular location">
    <subcellularLocation>
        <location evidence="1">Nucleus</location>
        <location evidence="1">Nuclear pore complex</location>
    </subcellularLocation>
</comment>
<dbReference type="PROSITE" id="PS51434">
    <property type="entry name" value="NUP_C"/>
    <property type="match status" value="1"/>
</dbReference>
<feature type="region of interest" description="Disordered" evidence="11">
    <location>
        <begin position="1"/>
        <end position="91"/>
    </location>
</feature>
<keyword evidence="10" id="KW-0539">Nucleus</keyword>
<feature type="compositionally biased region" description="Polar residues" evidence="11">
    <location>
        <begin position="443"/>
        <end position="480"/>
    </location>
</feature>
<evidence type="ECO:0000256" key="5">
    <source>
        <dbReference type="ARBA" id="ARBA00022813"/>
    </source>
</evidence>
<dbReference type="FunFam" id="3.30.1610.10:FF:000003">
    <property type="entry name" value="Nucleoporin SONB, putative"/>
    <property type="match status" value="1"/>
</dbReference>
<dbReference type="InterPro" id="IPR007230">
    <property type="entry name" value="Nup98_auto-Pept-S59_dom"/>
</dbReference>
<keyword evidence="8" id="KW-0811">Translocation</keyword>
<feature type="compositionally biased region" description="Polar residues" evidence="11">
    <location>
        <begin position="1"/>
        <end position="16"/>
    </location>
</feature>
<keyword evidence="14" id="KW-1185">Reference proteome</keyword>
<accession>A0AAV0B4A9</accession>
<gene>
    <name evidence="13" type="ORF">PPACK8108_LOCUS13954</name>
</gene>
<evidence type="ECO:0000256" key="7">
    <source>
        <dbReference type="ARBA" id="ARBA00022927"/>
    </source>
</evidence>
<reference evidence="13" key="1">
    <citation type="submission" date="2022-06" db="EMBL/GenBank/DDBJ databases">
        <authorList>
            <consortium name="SYNGENTA / RWTH Aachen University"/>
        </authorList>
    </citation>
    <scope>NUCLEOTIDE SEQUENCE</scope>
</reference>
<feature type="compositionally biased region" description="Acidic residues" evidence="11">
    <location>
        <begin position="1124"/>
        <end position="1134"/>
    </location>
</feature>
<keyword evidence="5" id="KW-0068">Autocatalytic cleavage</keyword>
<feature type="region of interest" description="Disordered" evidence="11">
    <location>
        <begin position="799"/>
        <end position="855"/>
    </location>
</feature>
<feature type="compositionally biased region" description="Polar residues" evidence="11">
    <location>
        <begin position="748"/>
        <end position="768"/>
    </location>
</feature>
<feature type="region of interest" description="Disordered" evidence="11">
    <location>
        <begin position="744"/>
        <end position="782"/>
    </location>
</feature>
<evidence type="ECO:0000256" key="10">
    <source>
        <dbReference type="ARBA" id="ARBA00023242"/>
    </source>
</evidence>
<keyword evidence="7" id="KW-0653">Protein transport</keyword>
<evidence type="ECO:0000256" key="9">
    <source>
        <dbReference type="ARBA" id="ARBA00023132"/>
    </source>
</evidence>
<comment type="similarity">
    <text evidence="2">Belongs to the nucleoporin GLFG family.</text>
</comment>
<dbReference type="SUPFAM" id="SSF82215">
    <property type="entry name" value="C-terminal autoproteolytic domain of nucleoporin nup98"/>
    <property type="match status" value="1"/>
</dbReference>
<feature type="compositionally biased region" description="Low complexity" evidence="11">
    <location>
        <begin position="17"/>
        <end position="28"/>
    </location>
</feature>
<dbReference type="Gene3D" id="1.10.10.2360">
    <property type="match status" value="1"/>
</dbReference>